<dbReference type="InterPro" id="IPR037012">
    <property type="entry name" value="NanQ/TabA/YiaL_sf"/>
</dbReference>
<dbReference type="InterPro" id="IPR004375">
    <property type="entry name" value="NanQ/TabA/YiaL"/>
</dbReference>
<proteinExistence type="predicted"/>
<dbReference type="OrthoDB" id="6196468at2"/>
<keyword evidence="2" id="KW-1185">Reference proteome</keyword>
<dbReference type="NCBIfam" id="NF040884">
    <property type="entry name" value="acetylneur_anom"/>
    <property type="match status" value="1"/>
</dbReference>
<name>A0A1V3IB64_9PAST</name>
<organism evidence="1 2">
    <name type="scientific">Rodentibacter heidelbergensis</name>
    <dbReference type="NCBI Taxonomy" id="1908258"/>
    <lineage>
        <taxon>Bacteria</taxon>
        <taxon>Pseudomonadati</taxon>
        <taxon>Pseudomonadota</taxon>
        <taxon>Gammaproteobacteria</taxon>
        <taxon>Pasteurellales</taxon>
        <taxon>Pasteurellaceae</taxon>
        <taxon>Rodentibacter</taxon>
    </lineage>
</organism>
<evidence type="ECO:0008006" key="3">
    <source>
        <dbReference type="Google" id="ProtNLM"/>
    </source>
</evidence>
<dbReference type="NCBIfam" id="TIGR00022">
    <property type="entry name" value="YhcH/YjgK/YiaL family protein"/>
    <property type="match status" value="1"/>
</dbReference>
<dbReference type="PANTHER" id="PTHR34986:SF5">
    <property type="entry name" value="N-ACETYLNEURAMINATE ANOMERASE NANQ"/>
    <property type="match status" value="1"/>
</dbReference>
<dbReference type="PANTHER" id="PTHR34986">
    <property type="entry name" value="EVOLVED BETA-GALACTOSIDASE SUBUNIT BETA"/>
    <property type="match status" value="1"/>
</dbReference>
<dbReference type="GO" id="GO:0005829">
    <property type="term" value="C:cytosol"/>
    <property type="evidence" value="ECO:0007669"/>
    <property type="project" value="TreeGrafter"/>
</dbReference>
<dbReference type="Pfam" id="PF04074">
    <property type="entry name" value="DUF386"/>
    <property type="match status" value="1"/>
</dbReference>
<dbReference type="SUPFAM" id="SSF51197">
    <property type="entry name" value="Clavaminate synthase-like"/>
    <property type="match status" value="1"/>
</dbReference>
<accession>A0A1V3IB64</accession>
<protein>
    <recommendedName>
        <fullName evidence="3">YhcH/YjgK/YiaL family protein</fullName>
    </recommendedName>
</protein>
<dbReference type="RefSeq" id="WP_077426511.1">
    <property type="nucleotide sequence ID" value="NZ_MLHH01000004.1"/>
</dbReference>
<dbReference type="InterPro" id="IPR049827">
    <property type="entry name" value="NanQ"/>
</dbReference>
<gene>
    <name evidence="1" type="ORF">BKK48_01760</name>
</gene>
<comment type="caution">
    <text evidence="1">The sequence shown here is derived from an EMBL/GenBank/DDBJ whole genome shotgun (WGS) entry which is preliminary data.</text>
</comment>
<evidence type="ECO:0000313" key="2">
    <source>
        <dbReference type="Proteomes" id="UP000189437"/>
    </source>
</evidence>
<evidence type="ECO:0000313" key="1">
    <source>
        <dbReference type="EMBL" id="OOF37329.1"/>
    </source>
</evidence>
<dbReference type="AlphaFoldDB" id="A0A1V3IB64"/>
<dbReference type="STRING" id="1908258.BKK48_01760"/>
<dbReference type="EMBL" id="MLHH01000004">
    <property type="protein sequence ID" value="OOF37329.1"/>
    <property type="molecule type" value="Genomic_DNA"/>
</dbReference>
<reference evidence="1 2" key="1">
    <citation type="submission" date="2016-10" db="EMBL/GenBank/DDBJ databases">
        <title>Rodentibacter gen. nov. and new species.</title>
        <authorList>
            <person name="Christensen H."/>
        </authorList>
    </citation>
    <scope>NUCLEOTIDE SEQUENCE [LARGE SCALE GENOMIC DNA]</scope>
    <source>
        <strain evidence="1 2">Ac69</strain>
    </source>
</reference>
<dbReference type="Proteomes" id="UP000189437">
    <property type="component" value="Unassembled WGS sequence"/>
</dbReference>
<dbReference type="Gene3D" id="2.60.120.370">
    <property type="entry name" value="YhcH/YjgK/YiaL"/>
    <property type="match status" value="1"/>
</dbReference>
<sequence length="156" mass="17590">MIISSLTNPNFKVGLPNVIAQVCDYLNTLDLNALEVGRHEINEQIYMNVMEPETAEPSSKKAELHHDYLDIQVLIQGTENIEVGATYPDLASYEDYNEADDYQLTPAEIENKFTVTLTPNMFAVFYPYEPHKPCCLVNGKAEKIKKLVVKVPVSLI</sequence>